<name>A0ABN7B443_9HEMI</name>
<dbReference type="Pfam" id="PF13489">
    <property type="entry name" value="Methyltransf_23"/>
    <property type="match status" value="1"/>
</dbReference>
<evidence type="ECO:0000256" key="3">
    <source>
        <dbReference type="ARBA" id="ARBA00022679"/>
    </source>
</evidence>
<gene>
    <name evidence="6" type="ORF">NTJ_11444</name>
</gene>
<dbReference type="EMBL" id="AP028917">
    <property type="protein sequence ID" value="BES98629.1"/>
    <property type="molecule type" value="Genomic_DNA"/>
</dbReference>
<dbReference type="Proteomes" id="UP001307889">
    <property type="component" value="Chromosome 9"/>
</dbReference>
<evidence type="ECO:0000256" key="2">
    <source>
        <dbReference type="ARBA" id="ARBA00022603"/>
    </source>
</evidence>
<dbReference type="SUPFAM" id="SSF53335">
    <property type="entry name" value="S-adenosyl-L-methionine-dependent methyltransferases"/>
    <property type="match status" value="1"/>
</dbReference>
<evidence type="ECO:0000313" key="6">
    <source>
        <dbReference type="EMBL" id="BES98629.1"/>
    </source>
</evidence>
<keyword evidence="2" id="KW-0489">Methyltransferase</keyword>
<reference evidence="6 7" key="1">
    <citation type="submission" date="2023-09" db="EMBL/GenBank/DDBJ databases">
        <title>Nesidiocoris tenuis whole genome shotgun sequence.</title>
        <authorList>
            <person name="Shibata T."/>
            <person name="Shimoda M."/>
            <person name="Kobayashi T."/>
            <person name="Uehara T."/>
        </authorList>
    </citation>
    <scope>NUCLEOTIDE SEQUENCE [LARGE SCALE GENOMIC DNA]</scope>
    <source>
        <strain evidence="6 7">Japan</strain>
    </source>
</reference>
<keyword evidence="4" id="KW-0949">S-adenosyl-L-methionine</keyword>
<evidence type="ECO:0000313" key="7">
    <source>
        <dbReference type="Proteomes" id="UP001307889"/>
    </source>
</evidence>
<dbReference type="PANTHER" id="PTHR13610">
    <property type="entry name" value="METHYLTRANSFERASE DOMAIN-CONTAINING PROTEIN"/>
    <property type="match status" value="1"/>
</dbReference>
<keyword evidence="5" id="KW-1133">Transmembrane helix</keyword>
<keyword evidence="5" id="KW-0472">Membrane</keyword>
<accession>A0ABN7B443</accession>
<keyword evidence="3" id="KW-0808">Transferase</keyword>
<evidence type="ECO:0000256" key="5">
    <source>
        <dbReference type="SAM" id="Phobius"/>
    </source>
</evidence>
<dbReference type="InterPro" id="IPR029063">
    <property type="entry name" value="SAM-dependent_MTases_sf"/>
</dbReference>
<feature type="transmembrane region" description="Helical" evidence="5">
    <location>
        <begin position="20"/>
        <end position="42"/>
    </location>
</feature>
<keyword evidence="7" id="KW-1185">Reference proteome</keyword>
<sequence length="195" mass="21761">MDLLDGVNLKNNPPAKSSGGLFIAAITGGAAVALSVVCYPFVSPALRRVCLPYVPATSQQISNVFDALRGRTGRLLDIGSGDGRIVISAAKRGFRAEGVELNYWLVLYSRFIALRTNTSKNASFHRKDLWKFDLSQYDNIVIFGVKEMMDDLERKFDNELIDSNVVACRFPLPNREPLKTIGVGIDTVWLYRFKR</sequence>
<organism evidence="6 7">
    <name type="scientific">Nesidiocoris tenuis</name>
    <dbReference type="NCBI Taxonomy" id="355587"/>
    <lineage>
        <taxon>Eukaryota</taxon>
        <taxon>Metazoa</taxon>
        <taxon>Ecdysozoa</taxon>
        <taxon>Arthropoda</taxon>
        <taxon>Hexapoda</taxon>
        <taxon>Insecta</taxon>
        <taxon>Pterygota</taxon>
        <taxon>Neoptera</taxon>
        <taxon>Paraneoptera</taxon>
        <taxon>Hemiptera</taxon>
        <taxon>Heteroptera</taxon>
        <taxon>Panheteroptera</taxon>
        <taxon>Cimicomorpha</taxon>
        <taxon>Miridae</taxon>
        <taxon>Dicyphina</taxon>
        <taxon>Nesidiocoris</taxon>
    </lineage>
</organism>
<dbReference type="InterPro" id="IPR026170">
    <property type="entry name" value="FAM173A/B"/>
</dbReference>
<keyword evidence="5" id="KW-0812">Transmembrane</keyword>
<protein>
    <submittedName>
        <fullName evidence="6">Family with sequence similarity 173, member B</fullName>
    </submittedName>
</protein>
<evidence type="ECO:0000256" key="4">
    <source>
        <dbReference type="ARBA" id="ARBA00022691"/>
    </source>
</evidence>
<comment type="similarity">
    <text evidence="1">Belongs to the ANT/ATPSC lysine N-methyltransferase family.</text>
</comment>
<evidence type="ECO:0000256" key="1">
    <source>
        <dbReference type="ARBA" id="ARBA00010633"/>
    </source>
</evidence>
<dbReference type="Gene3D" id="3.40.50.150">
    <property type="entry name" value="Vaccinia Virus protein VP39"/>
    <property type="match status" value="1"/>
</dbReference>
<proteinExistence type="inferred from homology"/>
<dbReference type="PANTHER" id="PTHR13610:SF9">
    <property type="entry name" value="FI06469P"/>
    <property type="match status" value="1"/>
</dbReference>